<dbReference type="AlphaFoldDB" id="A0A016X121"/>
<evidence type="ECO:0000313" key="1">
    <source>
        <dbReference type="EMBL" id="EYC45600.1"/>
    </source>
</evidence>
<name>A0A016X121_9BILA</name>
<sequence length="275" mass="30397">METPLAVPGLVHRKPVKGHCIDPVASPNSVNASHALGDLDIHAEALINDDSLPQHLKVIISCLLQERRRLHTVLDHLRELSDEVINLRAESARLKASVVGQTPFPAPPLTVTPPAIPTSNDKPPARSFEEIERARSIVIARIPESKSELSSARMHHDYDCIRDIMDFLAIDCSTIAVYRMGRFNVNHPRLLKIILPASFYAKQVLRRAPRLRFFKVKGLYIRPSLPKAERDRLGNNVSNTVVDPNLTSQPVAVTSVTVACNSSPLQSTSMAPLNT</sequence>
<proteinExistence type="predicted"/>
<dbReference type="OrthoDB" id="5856713at2759"/>
<gene>
    <name evidence="1" type="primary">Acey_s0422.g1192</name>
    <name evidence="1" type="ORF">Y032_0422g1192</name>
</gene>
<dbReference type="STRING" id="53326.A0A016X121"/>
<accession>A0A016X121</accession>
<protein>
    <submittedName>
        <fullName evidence="1">Uncharacterized protein</fullName>
    </submittedName>
</protein>
<organism evidence="1 2">
    <name type="scientific">Ancylostoma ceylanicum</name>
    <dbReference type="NCBI Taxonomy" id="53326"/>
    <lineage>
        <taxon>Eukaryota</taxon>
        <taxon>Metazoa</taxon>
        <taxon>Ecdysozoa</taxon>
        <taxon>Nematoda</taxon>
        <taxon>Chromadorea</taxon>
        <taxon>Rhabditida</taxon>
        <taxon>Rhabditina</taxon>
        <taxon>Rhabditomorpha</taxon>
        <taxon>Strongyloidea</taxon>
        <taxon>Ancylostomatidae</taxon>
        <taxon>Ancylostomatinae</taxon>
        <taxon>Ancylostoma</taxon>
    </lineage>
</organism>
<dbReference type="EMBL" id="JARK01000022">
    <property type="protein sequence ID" value="EYC45600.1"/>
    <property type="molecule type" value="Genomic_DNA"/>
</dbReference>
<keyword evidence="2" id="KW-1185">Reference proteome</keyword>
<evidence type="ECO:0000313" key="2">
    <source>
        <dbReference type="Proteomes" id="UP000024635"/>
    </source>
</evidence>
<comment type="caution">
    <text evidence="1">The sequence shown here is derived from an EMBL/GenBank/DDBJ whole genome shotgun (WGS) entry which is preliminary data.</text>
</comment>
<reference evidence="2" key="1">
    <citation type="journal article" date="2015" name="Nat. Genet.">
        <title>The genome and transcriptome of the zoonotic hookworm Ancylostoma ceylanicum identify infection-specific gene families.</title>
        <authorList>
            <person name="Schwarz E.M."/>
            <person name="Hu Y."/>
            <person name="Antoshechkin I."/>
            <person name="Miller M.M."/>
            <person name="Sternberg P.W."/>
            <person name="Aroian R.V."/>
        </authorList>
    </citation>
    <scope>NUCLEOTIDE SEQUENCE</scope>
    <source>
        <strain evidence="2">HY135</strain>
    </source>
</reference>
<dbReference type="Proteomes" id="UP000024635">
    <property type="component" value="Unassembled WGS sequence"/>
</dbReference>